<evidence type="ECO:0000313" key="4">
    <source>
        <dbReference type="Proteomes" id="UP001172738"/>
    </source>
</evidence>
<reference evidence="3" key="1">
    <citation type="submission" date="2023-06" db="EMBL/GenBank/DDBJ databases">
        <title>SYSU T00b26.</title>
        <authorList>
            <person name="Gao L."/>
            <person name="Fang B.-Z."/>
            <person name="Li W.-J."/>
        </authorList>
    </citation>
    <scope>NUCLEOTIDE SEQUENCE</scope>
    <source>
        <strain evidence="3">SYSU T00b26</strain>
    </source>
</reference>
<evidence type="ECO:0000313" key="3">
    <source>
        <dbReference type="EMBL" id="MDN4473094.1"/>
    </source>
</evidence>
<name>A0ABT8G2C3_9MICO</name>
<feature type="transmembrane region" description="Helical" evidence="1">
    <location>
        <begin position="230"/>
        <end position="247"/>
    </location>
</feature>
<gene>
    <name evidence="3" type="ORF">QQX04_08845</name>
</gene>
<dbReference type="CDD" id="cd06662">
    <property type="entry name" value="SURF1"/>
    <property type="match status" value="1"/>
</dbReference>
<keyword evidence="4" id="KW-1185">Reference proteome</keyword>
<proteinExistence type="inferred from homology"/>
<feature type="compositionally biased region" description="Basic and acidic residues" evidence="2">
    <location>
        <begin position="255"/>
        <end position="267"/>
    </location>
</feature>
<keyword evidence="1" id="KW-0812">Transmembrane</keyword>
<evidence type="ECO:0000256" key="1">
    <source>
        <dbReference type="RuleBase" id="RU363076"/>
    </source>
</evidence>
<keyword evidence="1" id="KW-1133">Transmembrane helix</keyword>
<protein>
    <recommendedName>
        <fullName evidence="1">SURF1-like protein</fullName>
    </recommendedName>
</protein>
<keyword evidence="1" id="KW-1003">Cell membrane</keyword>
<dbReference type="EMBL" id="JAUHPV010000005">
    <property type="protein sequence ID" value="MDN4473094.1"/>
    <property type="molecule type" value="Genomic_DNA"/>
</dbReference>
<dbReference type="Pfam" id="PF02104">
    <property type="entry name" value="SURF1"/>
    <property type="match status" value="1"/>
</dbReference>
<keyword evidence="1" id="KW-0472">Membrane</keyword>
<organism evidence="3 4">
    <name type="scientific">Demequina zhanjiangensis</name>
    <dbReference type="NCBI Taxonomy" id="3051659"/>
    <lineage>
        <taxon>Bacteria</taxon>
        <taxon>Bacillati</taxon>
        <taxon>Actinomycetota</taxon>
        <taxon>Actinomycetes</taxon>
        <taxon>Micrococcales</taxon>
        <taxon>Demequinaceae</taxon>
        <taxon>Demequina</taxon>
    </lineage>
</organism>
<comment type="subcellular location">
    <subcellularLocation>
        <location evidence="1">Cell membrane</location>
        <topology evidence="1">Multi-pass membrane protein</topology>
    </subcellularLocation>
</comment>
<feature type="region of interest" description="Disordered" evidence="2">
    <location>
        <begin position="255"/>
        <end position="284"/>
    </location>
</feature>
<evidence type="ECO:0000256" key="2">
    <source>
        <dbReference type="SAM" id="MobiDB-lite"/>
    </source>
</evidence>
<comment type="caution">
    <text evidence="3">The sequence shown here is derived from an EMBL/GenBank/DDBJ whole genome shotgun (WGS) entry which is preliminary data.</text>
</comment>
<comment type="similarity">
    <text evidence="1">Belongs to the SURF1 family.</text>
</comment>
<sequence>MSSPDSPGTRALRTAREIGWGRLAITVLIVLVMSALCVVAGRWQYGRYETRAQAMEDYDLAQQEPVAAVEEVASPGSDALPEGAEWRTVTVAGVVDTESVVPLRNRPVDSTAAYQYLAWMHLADGAAVLVNLGWAPVESGTTVDDVVASLPDETLAVSGTLRSFEDDDGRRDSGATRITPAQVRDPDSDVIVAGYVALDAPCGELCDADGPLTEVPLPTLSLGPHLSYAWQWWAFALLVPVGAWLLTKRDLELKRDPAAAPARERQPRAKRRRGPSDEEIEDAL</sequence>
<dbReference type="RefSeq" id="WP_301128296.1">
    <property type="nucleotide sequence ID" value="NZ_JAUHPV010000005.1"/>
</dbReference>
<feature type="transmembrane region" description="Helical" evidence="1">
    <location>
        <begin position="20"/>
        <end position="41"/>
    </location>
</feature>
<dbReference type="InterPro" id="IPR002994">
    <property type="entry name" value="Surf1/Shy1"/>
</dbReference>
<dbReference type="Proteomes" id="UP001172738">
    <property type="component" value="Unassembled WGS sequence"/>
</dbReference>
<dbReference type="PROSITE" id="PS50895">
    <property type="entry name" value="SURF1"/>
    <property type="match status" value="1"/>
</dbReference>
<accession>A0ABT8G2C3</accession>